<protein>
    <recommendedName>
        <fullName evidence="4">Kazal-like domain-containing protein</fullName>
    </recommendedName>
</protein>
<dbReference type="EMBL" id="LJVE01000089">
    <property type="protein sequence ID" value="KPL13699.1"/>
    <property type="molecule type" value="Genomic_DNA"/>
</dbReference>
<name>A0A0S8JWU3_UNCW3</name>
<proteinExistence type="predicted"/>
<evidence type="ECO:0000313" key="2">
    <source>
        <dbReference type="EMBL" id="KPL13699.1"/>
    </source>
</evidence>
<feature type="chain" id="PRO_5006649308" description="Kazal-like domain-containing protein" evidence="1">
    <location>
        <begin position="24"/>
        <end position="94"/>
    </location>
</feature>
<feature type="signal peptide" evidence="1">
    <location>
        <begin position="1"/>
        <end position="23"/>
    </location>
</feature>
<evidence type="ECO:0008006" key="4">
    <source>
        <dbReference type="Google" id="ProtNLM"/>
    </source>
</evidence>
<dbReference type="Proteomes" id="UP000050975">
    <property type="component" value="Unassembled WGS sequence"/>
</dbReference>
<organism evidence="2 3">
    <name type="scientific">candidate division WOR_3 bacterium SM1_77</name>
    <dbReference type="NCBI Taxonomy" id="1703778"/>
    <lineage>
        <taxon>Bacteria</taxon>
        <taxon>Bacteria division WOR-3</taxon>
    </lineage>
</organism>
<reference evidence="2 3" key="1">
    <citation type="journal article" date="2015" name="Microbiome">
        <title>Genomic resolution of linkages in carbon, nitrogen, and sulfur cycling among widespread estuary sediment bacteria.</title>
        <authorList>
            <person name="Baker B.J."/>
            <person name="Lazar C.S."/>
            <person name="Teske A.P."/>
            <person name="Dick G.J."/>
        </authorList>
    </citation>
    <scope>NUCLEOTIDE SEQUENCE [LARGE SCALE GENOMIC DNA]</scope>
    <source>
        <strain evidence="2">SM1_77</strain>
    </source>
</reference>
<sequence>MKYFLIIVAFIAALVLSTDISHSQSNEQSIAWCQQIAEGTAQSTSVPMRAGAIDSRSWPSYHPCKNLFFERECRQAVYAQAFQHCADSMRGRRS</sequence>
<evidence type="ECO:0000313" key="3">
    <source>
        <dbReference type="Proteomes" id="UP000050975"/>
    </source>
</evidence>
<dbReference type="AlphaFoldDB" id="A0A0S8JWU3"/>
<evidence type="ECO:0000256" key="1">
    <source>
        <dbReference type="SAM" id="SignalP"/>
    </source>
</evidence>
<accession>A0A0S8JWU3</accession>
<keyword evidence="1" id="KW-0732">Signal</keyword>
<gene>
    <name evidence="2" type="ORF">AMJ74_04775</name>
</gene>
<comment type="caution">
    <text evidence="2">The sequence shown here is derived from an EMBL/GenBank/DDBJ whole genome shotgun (WGS) entry which is preliminary data.</text>
</comment>